<gene>
    <name evidence="2" type="ORF">M408DRAFT_333017</name>
</gene>
<name>A0A0C3ASK9_SERVB</name>
<proteinExistence type="predicted"/>
<reference evidence="3" key="2">
    <citation type="submission" date="2015-01" db="EMBL/GenBank/DDBJ databases">
        <title>Evolutionary Origins and Diversification of the Mycorrhizal Mutualists.</title>
        <authorList>
            <consortium name="DOE Joint Genome Institute"/>
            <consortium name="Mycorrhizal Genomics Consortium"/>
            <person name="Kohler A."/>
            <person name="Kuo A."/>
            <person name="Nagy L.G."/>
            <person name="Floudas D."/>
            <person name="Copeland A."/>
            <person name="Barry K.W."/>
            <person name="Cichocki N."/>
            <person name="Veneault-Fourrey C."/>
            <person name="LaButti K."/>
            <person name="Lindquist E.A."/>
            <person name="Lipzen A."/>
            <person name="Lundell T."/>
            <person name="Morin E."/>
            <person name="Murat C."/>
            <person name="Riley R."/>
            <person name="Ohm R."/>
            <person name="Sun H."/>
            <person name="Tunlid A."/>
            <person name="Henrissat B."/>
            <person name="Grigoriev I.V."/>
            <person name="Hibbett D.S."/>
            <person name="Martin F."/>
        </authorList>
    </citation>
    <scope>NUCLEOTIDE SEQUENCE [LARGE SCALE GENOMIC DNA]</scope>
    <source>
        <strain evidence="3">MAFF 305830</strain>
    </source>
</reference>
<dbReference type="EMBL" id="KN824360">
    <property type="protein sequence ID" value="KIM22261.1"/>
    <property type="molecule type" value="Genomic_DNA"/>
</dbReference>
<evidence type="ECO:0000313" key="3">
    <source>
        <dbReference type="Proteomes" id="UP000054097"/>
    </source>
</evidence>
<protein>
    <submittedName>
        <fullName evidence="2">Uncharacterized protein</fullName>
    </submittedName>
</protein>
<accession>A0A0C3ASK9</accession>
<dbReference type="HOGENOM" id="CLU_906627_0_0_1"/>
<feature type="chain" id="PRO_5002161331" evidence="1">
    <location>
        <begin position="21"/>
        <end position="307"/>
    </location>
</feature>
<reference evidence="2 3" key="1">
    <citation type="submission" date="2014-04" db="EMBL/GenBank/DDBJ databases">
        <authorList>
            <consortium name="DOE Joint Genome Institute"/>
            <person name="Kuo A."/>
            <person name="Zuccaro A."/>
            <person name="Kohler A."/>
            <person name="Nagy L.G."/>
            <person name="Floudas D."/>
            <person name="Copeland A."/>
            <person name="Barry K.W."/>
            <person name="Cichocki N."/>
            <person name="Veneault-Fourrey C."/>
            <person name="LaButti K."/>
            <person name="Lindquist E.A."/>
            <person name="Lipzen A."/>
            <person name="Lundell T."/>
            <person name="Morin E."/>
            <person name="Murat C."/>
            <person name="Sun H."/>
            <person name="Tunlid A."/>
            <person name="Henrissat B."/>
            <person name="Grigoriev I.V."/>
            <person name="Hibbett D.S."/>
            <person name="Martin F."/>
            <person name="Nordberg H.P."/>
            <person name="Cantor M.N."/>
            <person name="Hua S.X."/>
        </authorList>
    </citation>
    <scope>NUCLEOTIDE SEQUENCE [LARGE SCALE GENOMIC DNA]</scope>
    <source>
        <strain evidence="2 3">MAFF 305830</strain>
    </source>
</reference>
<organism evidence="2 3">
    <name type="scientific">Serendipita vermifera MAFF 305830</name>
    <dbReference type="NCBI Taxonomy" id="933852"/>
    <lineage>
        <taxon>Eukaryota</taxon>
        <taxon>Fungi</taxon>
        <taxon>Dikarya</taxon>
        <taxon>Basidiomycota</taxon>
        <taxon>Agaricomycotina</taxon>
        <taxon>Agaricomycetes</taxon>
        <taxon>Sebacinales</taxon>
        <taxon>Serendipitaceae</taxon>
        <taxon>Serendipita</taxon>
    </lineage>
</organism>
<dbReference type="AlphaFoldDB" id="A0A0C3ASK9"/>
<dbReference type="Proteomes" id="UP000054097">
    <property type="component" value="Unassembled WGS sequence"/>
</dbReference>
<evidence type="ECO:0000256" key="1">
    <source>
        <dbReference type="SAM" id="SignalP"/>
    </source>
</evidence>
<evidence type="ECO:0000313" key="2">
    <source>
        <dbReference type="EMBL" id="KIM22261.1"/>
    </source>
</evidence>
<keyword evidence="1" id="KW-0732">Signal</keyword>
<feature type="signal peptide" evidence="1">
    <location>
        <begin position="1"/>
        <end position="20"/>
    </location>
</feature>
<sequence>MLVPTYLLTVLALLVASVFSAPINVSPSGLTTFYPNHQHSKVEKHALPIRGHRDHHDPVPVSQDQHLDLRSVDVEELEARSLESTVAASYVKRDESMSDLDRRSLWSKFKKSVGKAVKSVGRGIKKAAHAVKKTVNKVHNGIKKTVGRVTHAVKKAATWVKKNGAKIAKVATKGVAALTKAASHVVAVIPGIGKPVGQALSRISQTADFIGSKINVRLGGKWDKVMNVMDRIQHPLGHGTAAKVLDAVLKRDMESEGLVKRDFLEERDLYERDDLELEARAMSDVLERSFQEGIQPVARSLRYMKDA</sequence>
<keyword evidence="3" id="KW-1185">Reference proteome</keyword>